<evidence type="ECO:0000256" key="4">
    <source>
        <dbReference type="PROSITE-ProRule" id="PRU00094"/>
    </source>
</evidence>
<evidence type="ECO:0000256" key="3">
    <source>
        <dbReference type="ARBA" id="ARBA00022833"/>
    </source>
</evidence>
<gene>
    <name evidence="8" type="ORF">BDV25DRAFT_141933</name>
</gene>
<dbReference type="PROSITE" id="PS00344">
    <property type="entry name" value="GATA_ZN_FINGER_1"/>
    <property type="match status" value="1"/>
</dbReference>
<dbReference type="SMART" id="SM00401">
    <property type="entry name" value="ZnF_GATA"/>
    <property type="match status" value="1"/>
</dbReference>
<keyword evidence="3" id="KW-0862">Zinc</keyword>
<keyword evidence="9" id="KW-1185">Reference proteome</keyword>
<feature type="compositionally biased region" description="Low complexity" evidence="5">
    <location>
        <begin position="231"/>
        <end position="247"/>
    </location>
</feature>
<dbReference type="Pfam" id="PF08447">
    <property type="entry name" value="PAS_3"/>
    <property type="match status" value="1"/>
</dbReference>
<accession>A0A5N6TQB4</accession>
<dbReference type="PROSITE" id="PS50114">
    <property type="entry name" value="GATA_ZN_FINGER_2"/>
    <property type="match status" value="1"/>
</dbReference>
<dbReference type="NCBIfam" id="TIGR00229">
    <property type="entry name" value="sensory_box"/>
    <property type="match status" value="1"/>
</dbReference>
<dbReference type="PANTHER" id="PTHR47255">
    <property type="entry name" value="GATA TRANSCRIPTION FACTOR 22-RELATED"/>
    <property type="match status" value="1"/>
</dbReference>
<dbReference type="GO" id="GO:0006355">
    <property type="term" value="P:regulation of DNA-templated transcription"/>
    <property type="evidence" value="ECO:0007669"/>
    <property type="project" value="InterPro"/>
</dbReference>
<protein>
    <recommendedName>
        <fullName evidence="10">GATA-domain-containing protein</fullName>
    </recommendedName>
</protein>
<dbReference type="AlphaFoldDB" id="A0A5N6TQB4"/>
<evidence type="ECO:0000313" key="9">
    <source>
        <dbReference type="Proteomes" id="UP000325780"/>
    </source>
</evidence>
<name>A0A5N6TQB4_ASPAV</name>
<evidence type="ECO:0000313" key="8">
    <source>
        <dbReference type="EMBL" id="KAE8148311.1"/>
    </source>
</evidence>
<feature type="domain" description="PAS" evidence="6">
    <location>
        <begin position="59"/>
        <end position="123"/>
    </location>
</feature>
<dbReference type="InterPro" id="IPR013088">
    <property type="entry name" value="Znf_NHR/GATA"/>
</dbReference>
<keyword evidence="2 4" id="KW-0863">Zinc-finger</keyword>
<feature type="compositionally biased region" description="Basic and acidic residues" evidence="5">
    <location>
        <begin position="10"/>
        <end position="24"/>
    </location>
</feature>
<dbReference type="SUPFAM" id="SSF55785">
    <property type="entry name" value="PYP-like sensor domain (PAS domain)"/>
    <property type="match status" value="1"/>
</dbReference>
<dbReference type="CDD" id="cd00202">
    <property type="entry name" value="ZnF_GATA"/>
    <property type="match status" value="1"/>
</dbReference>
<feature type="region of interest" description="Disordered" evidence="5">
    <location>
        <begin position="1"/>
        <end position="53"/>
    </location>
</feature>
<evidence type="ECO:0000256" key="2">
    <source>
        <dbReference type="ARBA" id="ARBA00022771"/>
    </source>
</evidence>
<dbReference type="Pfam" id="PF00320">
    <property type="entry name" value="GATA"/>
    <property type="match status" value="1"/>
</dbReference>
<evidence type="ECO:0000259" key="7">
    <source>
        <dbReference type="PROSITE" id="PS50114"/>
    </source>
</evidence>
<reference evidence="8 9" key="1">
    <citation type="submission" date="2019-04" db="EMBL/GenBank/DDBJ databases">
        <title>Friends and foes A comparative genomics study of 23 Aspergillus species from section Flavi.</title>
        <authorList>
            <consortium name="DOE Joint Genome Institute"/>
            <person name="Kjaerbolling I."/>
            <person name="Vesth T."/>
            <person name="Frisvad J.C."/>
            <person name="Nybo J.L."/>
            <person name="Theobald S."/>
            <person name="Kildgaard S."/>
            <person name="Isbrandt T."/>
            <person name="Kuo A."/>
            <person name="Sato A."/>
            <person name="Lyhne E.K."/>
            <person name="Kogle M.E."/>
            <person name="Wiebenga A."/>
            <person name="Kun R.S."/>
            <person name="Lubbers R.J."/>
            <person name="Makela M.R."/>
            <person name="Barry K."/>
            <person name="Chovatia M."/>
            <person name="Clum A."/>
            <person name="Daum C."/>
            <person name="Haridas S."/>
            <person name="He G."/>
            <person name="LaButti K."/>
            <person name="Lipzen A."/>
            <person name="Mondo S."/>
            <person name="Riley R."/>
            <person name="Salamov A."/>
            <person name="Simmons B.A."/>
            <person name="Magnuson J.K."/>
            <person name="Henrissat B."/>
            <person name="Mortensen U.H."/>
            <person name="Larsen T.O."/>
            <person name="Devries R.P."/>
            <person name="Grigoriev I.V."/>
            <person name="Machida M."/>
            <person name="Baker S.E."/>
            <person name="Andersen M.R."/>
        </authorList>
    </citation>
    <scope>NUCLEOTIDE SEQUENCE [LARGE SCALE GENOMIC DNA]</scope>
    <source>
        <strain evidence="8 9">IBT 18842</strain>
    </source>
</reference>
<dbReference type="InterPro" id="IPR000014">
    <property type="entry name" value="PAS"/>
</dbReference>
<dbReference type="SUPFAM" id="SSF57716">
    <property type="entry name" value="Glucocorticoid receptor-like (DNA-binding domain)"/>
    <property type="match status" value="1"/>
</dbReference>
<dbReference type="Gene3D" id="3.30.50.10">
    <property type="entry name" value="Erythroid Transcription Factor GATA-1, subunit A"/>
    <property type="match status" value="1"/>
</dbReference>
<dbReference type="EMBL" id="ML742166">
    <property type="protein sequence ID" value="KAE8148311.1"/>
    <property type="molecule type" value="Genomic_DNA"/>
</dbReference>
<dbReference type="Gene3D" id="3.30.450.20">
    <property type="entry name" value="PAS domain"/>
    <property type="match status" value="1"/>
</dbReference>
<sequence length="394" mass="43738">MDWVAAGHESGVRDNRPYRMHGDGPDSLARGSQRFPPPLPGNAPPQSLTNTADGAWPQRVLDEMKDMLLLLSSDGTVMYASPSCSSITGYDASDLQKADLARFIHKDDQDVFLEDLNECIVMARPVHCHFRFCAKDQDAFCTLEAYGHPHMKTTNQGNSTGDGIQECIGVFLLCRPYPTKSSQQIDSFLEHKIENVRLAQRIAQLKQGEEEDLAANNQQAYSSDSKADSMSGQNPGSSSGRSNSNQSIALDATASGEENESSDTLTNDDLDVRPYQEGDTDKKRLQTEDMAHIRGIEMMTGLHYGEGERSQGLSTGLLQGRLIHFDMESAKLEQQTRIIQDSERKKRQKGEYMCSDCGTSDSPEWRKGPEGPKTLCNACGLRWAKKEKKRQDHV</sequence>
<dbReference type="InterPro" id="IPR013655">
    <property type="entry name" value="PAS_fold_3"/>
</dbReference>
<dbReference type="PANTHER" id="PTHR47255:SF4">
    <property type="entry name" value="GATA ZINC FINGER DOMAIN-CONTAINING PROTEIN 12"/>
    <property type="match status" value="1"/>
</dbReference>
<evidence type="ECO:0008006" key="10">
    <source>
        <dbReference type="Google" id="ProtNLM"/>
    </source>
</evidence>
<dbReference type="InterPro" id="IPR052138">
    <property type="entry name" value="GATA_ZnFinger_Domain"/>
</dbReference>
<feature type="region of interest" description="Disordered" evidence="5">
    <location>
        <begin position="209"/>
        <end position="286"/>
    </location>
</feature>
<feature type="domain" description="GATA-type" evidence="7">
    <location>
        <begin position="348"/>
        <end position="381"/>
    </location>
</feature>
<proteinExistence type="predicted"/>
<dbReference type="PROSITE" id="PS50112">
    <property type="entry name" value="PAS"/>
    <property type="match status" value="1"/>
</dbReference>
<feature type="compositionally biased region" description="Polar residues" evidence="5">
    <location>
        <begin position="215"/>
        <end position="230"/>
    </location>
</feature>
<dbReference type="SMART" id="SM00091">
    <property type="entry name" value="PAS"/>
    <property type="match status" value="1"/>
</dbReference>
<dbReference type="CDD" id="cd00130">
    <property type="entry name" value="PAS"/>
    <property type="match status" value="1"/>
</dbReference>
<dbReference type="GO" id="GO:0008270">
    <property type="term" value="F:zinc ion binding"/>
    <property type="evidence" value="ECO:0007669"/>
    <property type="project" value="UniProtKB-KW"/>
</dbReference>
<organism evidence="8 9">
    <name type="scientific">Aspergillus avenaceus</name>
    <dbReference type="NCBI Taxonomy" id="36643"/>
    <lineage>
        <taxon>Eukaryota</taxon>
        <taxon>Fungi</taxon>
        <taxon>Dikarya</taxon>
        <taxon>Ascomycota</taxon>
        <taxon>Pezizomycotina</taxon>
        <taxon>Eurotiomycetes</taxon>
        <taxon>Eurotiomycetidae</taxon>
        <taxon>Eurotiales</taxon>
        <taxon>Aspergillaceae</taxon>
        <taxon>Aspergillus</taxon>
        <taxon>Aspergillus subgen. Circumdati</taxon>
    </lineage>
</organism>
<feature type="compositionally biased region" description="Basic and acidic residues" evidence="5">
    <location>
        <begin position="270"/>
        <end position="286"/>
    </location>
</feature>
<evidence type="ECO:0000256" key="1">
    <source>
        <dbReference type="ARBA" id="ARBA00022723"/>
    </source>
</evidence>
<feature type="compositionally biased region" description="Acidic residues" evidence="5">
    <location>
        <begin position="257"/>
        <end position="269"/>
    </location>
</feature>
<keyword evidence="1" id="KW-0479">Metal-binding</keyword>
<dbReference type="OrthoDB" id="2162994at2759"/>
<dbReference type="InterPro" id="IPR000679">
    <property type="entry name" value="Znf_GATA"/>
</dbReference>
<feature type="region of interest" description="Disordered" evidence="5">
    <location>
        <begin position="349"/>
        <end position="371"/>
    </location>
</feature>
<dbReference type="Proteomes" id="UP000325780">
    <property type="component" value="Unassembled WGS sequence"/>
</dbReference>
<dbReference type="InterPro" id="IPR035965">
    <property type="entry name" value="PAS-like_dom_sf"/>
</dbReference>
<evidence type="ECO:0000259" key="6">
    <source>
        <dbReference type="PROSITE" id="PS50112"/>
    </source>
</evidence>
<evidence type="ECO:0000256" key="5">
    <source>
        <dbReference type="SAM" id="MobiDB-lite"/>
    </source>
</evidence>
<dbReference type="GO" id="GO:0043565">
    <property type="term" value="F:sequence-specific DNA binding"/>
    <property type="evidence" value="ECO:0007669"/>
    <property type="project" value="InterPro"/>
</dbReference>